<accession>A0A2Z3GX36</accession>
<name>A0A2Z3GX36_9BACT</name>
<organism evidence="1 2">
    <name type="scientific">Gemmata obscuriglobus</name>
    <dbReference type="NCBI Taxonomy" id="114"/>
    <lineage>
        <taxon>Bacteria</taxon>
        <taxon>Pseudomonadati</taxon>
        <taxon>Planctomycetota</taxon>
        <taxon>Planctomycetia</taxon>
        <taxon>Gemmatales</taxon>
        <taxon>Gemmataceae</taxon>
        <taxon>Gemmata</taxon>
    </lineage>
</organism>
<protein>
    <submittedName>
        <fullName evidence="1">Uncharacterized protein</fullName>
    </submittedName>
</protein>
<evidence type="ECO:0000313" key="2">
    <source>
        <dbReference type="Proteomes" id="UP000245802"/>
    </source>
</evidence>
<proteinExistence type="predicted"/>
<evidence type="ECO:0000313" key="1">
    <source>
        <dbReference type="EMBL" id="AWM39039.1"/>
    </source>
</evidence>
<gene>
    <name evidence="1" type="ORF">C1280_20015</name>
</gene>
<dbReference type="KEGG" id="gog:C1280_20015"/>
<dbReference type="AlphaFoldDB" id="A0A2Z3GX36"/>
<sequence length="109" mass="12550">MTSQTDVWRIWALSSGDDFDKLVSAATAVYERHQHRVEGLIALGVLHEAHTKRGDDERVAAVRKQIDALFAKLKDKPGAFPETFGEYSRGYWEQQWFLEEKRKQMKGSP</sequence>
<keyword evidence="2" id="KW-1185">Reference proteome</keyword>
<reference evidence="1 2" key="1">
    <citation type="submission" date="2018-01" db="EMBL/GenBank/DDBJ databases">
        <title>G. obscuriglobus.</title>
        <authorList>
            <person name="Franke J."/>
            <person name="Blomberg W."/>
            <person name="Selmecki A."/>
        </authorList>
    </citation>
    <scope>NUCLEOTIDE SEQUENCE [LARGE SCALE GENOMIC DNA]</scope>
    <source>
        <strain evidence="1 2">DSM 5831</strain>
    </source>
</reference>
<dbReference type="EMBL" id="CP025958">
    <property type="protein sequence ID" value="AWM39039.1"/>
    <property type="molecule type" value="Genomic_DNA"/>
</dbReference>
<dbReference type="Proteomes" id="UP000245802">
    <property type="component" value="Chromosome"/>
</dbReference>
<dbReference type="RefSeq" id="WP_010047504.1">
    <property type="nucleotide sequence ID" value="NZ_CP025958.1"/>
</dbReference>